<accession>A0A7U3YM61</accession>
<reference evidence="1 2" key="1">
    <citation type="journal article" date="2011" name="Stand. Genomic Sci.">
        <title>Complete genome sequence of Desulfobulbus propionicus type strain (1pr3).</title>
        <authorList>
            <person name="Pagani I."/>
            <person name="Lapidus A."/>
            <person name="Nolan M."/>
            <person name="Lucas S."/>
            <person name="Hammon N."/>
            <person name="Deshpande S."/>
            <person name="Cheng J.F."/>
            <person name="Chertkov O."/>
            <person name="Davenport K."/>
            <person name="Tapia R."/>
            <person name="Han C."/>
            <person name="Goodwin L."/>
            <person name="Pitluck S."/>
            <person name="Liolios K."/>
            <person name="Mavromatis K."/>
            <person name="Ivanova N."/>
            <person name="Mikhailova N."/>
            <person name="Pati A."/>
            <person name="Chen A."/>
            <person name="Palaniappan K."/>
            <person name="Land M."/>
            <person name="Hauser L."/>
            <person name="Chang Y.J."/>
            <person name="Jeffries C.D."/>
            <person name="Detter J.C."/>
            <person name="Brambilla E."/>
            <person name="Kannan K.P."/>
            <person name="Djao O.D."/>
            <person name="Rohde M."/>
            <person name="Pukall R."/>
            <person name="Spring S."/>
            <person name="Goker M."/>
            <person name="Sikorski J."/>
            <person name="Woyke T."/>
            <person name="Bristow J."/>
            <person name="Eisen J.A."/>
            <person name="Markowitz V."/>
            <person name="Hugenholtz P."/>
            <person name="Kyrpides N.C."/>
            <person name="Klenk H.P."/>
        </authorList>
    </citation>
    <scope>NUCLEOTIDE SEQUENCE [LARGE SCALE GENOMIC DNA]</scope>
    <source>
        <strain evidence="2">ATCC 33891 / DSM 2032 / 1pr3</strain>
    </source>
</reference>
<dbReference type="EMBL" id="CP002364">
    <property type="protein sequence ID" value="ADW17931.1"/>
    <property type="molecule type" value="Genomic_DNA"/>
</dbReference>
<evidence type="ECO:0008006" key="3">
    <source>
        <dbReference type="Google" id="ProtNLM"/>
    </source>
</evidence>
<evidence type="ECO:0000313" key="2">
    <source>
        <dbReference type="Proteomes" id="UP000006365"/>
    </source>
</evidence>
<evidence type="ECO:0000313" key="1">
    <source>
        <dbReference type="EMBL" id="ADW17931.1"/>
    </source>
</evidence>
<dbReference type="Proteomes" id="UP000006365">
    <property type="component" value="Chromosome"/>
</dbReference>
<name>A0A7U3YM61_DESPD</name>
<dbReference type="KEGG" id="dpr:Despr_1781"/>
<gene>
    <name evidence="1" type="ordered locus">Despr_1781</name>
</gene>
<proteinExistence type="predicted"/>
<dbReference type="RefSeq" id="WP_015724472.1">
    <property type="nucleotide sequence ID" value="NC_014972.1"/>
</dbReference>
<sequence length="74" mass="8548">MTNHALVEWYLCIRPEKISWLRFILEGYDGLALLSTVSAPTGLVRMQTLECRFMETMRLLEALAGDLSPYRREA</sequence>
<protein>
    <recommendedName>
        <fullName evidence="3">DUF4911 domain-containing protein</fullName>
    </recommendedName>
</protein>
<dbReference type="InterPro" id="IPR032587">
    <property type="entry name" value="DUF4911"/>
</dbReference>
<dbReference type="Pfam" id="PF16256">
    <property type="entry name" value="DUF4911"/>
    <property type="match status" value="1"/>
</dbReference>
<keyword evidence="2" id="KW-1185">Reference proteome</keyword>
<organism evidence="1 2">
    <name type="scientific">Desulfobulbus propionicus (strain ATCC 33891 / DSM 2032 / VKM B-1956 / 1pr3)</name>
    <dbReference type="NCBI Taxonomy" id="577650"/>
    <lineage>
        <taxon>Bacteria</taxon>
        <taxon>Pseudomonadati</taxon>
        <taxon>Thermodesulfobacteriota</taxon>
        <taxon>Desulfobulbia</taxon>
        <taxon>Desulfobulbales</taxon>
        <taxon>Desulfobulbaceae</taxon>
        <taxon>Desulfobulbus</taxon>
    </lineage>
</organism>
<dbReference type="AlphaFoldDB" id="A0A7U3YM61"/>